<keyword evidence="9" id="KW-0472">Membrane</keyword>
<dbReference type="Pfam" id="PF08448">
    <property type="entry name" value="PAS_4"/>
    <property type="match status" value="1"/>
</dbReference>
<keyword evidence="7" id="KW-0067">ATP-binding</keyword>
<dbReference type="GO" id="GO:0000160">
    <property type="term" value="P:phosphorelay signal transduction system"/>
    <property type="evidence" value="ECO:0007669"/>
    <property type="project" value="UniProtKB-KW"/>
</dbReference>
<keyword evidence="5" id="KW-0547">Nucleotide-binding</keyword>
<dbReference type="SMART" id="SM00091">
    <property type="entry name" value="PAS"/>
    <property type="match status" value="1"/>
</dbReference>
<dbReference type="InterPro" id="IPR000014">
    <property type="entry name" value="PAS"/>
</dbReference>
<dbReference type="AlphaFoldDB" id="A0A3P1SZX0"/>
<evidence type="ECO:0000256" key="9">
    <source>
        <dbReference type="SAM" id="Phobius"/>
    </source>
</evidence>
<keyword evidence="2" id="KW-0997">Cell inner membrane</keyword>
<dbReference type="RefSeq" id="WP_124924756.1">
    <property type="nucleotide sequence ID" value="NZ_BMOH01000001.1"/>
</dbReference>
<dbReference type="OrthoDB" id="8416215at2"/>
<dbReference type="PANTHER" id="PTHR44757:SF2">
    <property type="entry name" value="BIOFILM ARCHITECTURE MAINTENANCE PROTEIN MBAA"/>
    <property type="match status" value="1"/>
</dbReference>
<dbReference type="PROSITE" id="PS50112">
    <property type="entry name" value="PAS"/>
    <property type="match status" value="1"/>
</dbReference>
<dbReference type="InterPro" id="IPR029787">
    <property type="entry name" value="Nucleotide_cyclase"/>
</dbReference>
<feature type="domain" description="EAL" evidence="12">
    <location>
        <begin position="645"/>
        <end position="900"/>
    </location>
</feature>
<dbReference type="CDD" id="cd01949">
    <property type="entry name" value="GGDEF"/>
    <property type="match status" value="1"/>
</dbReference>
<dbReference type="SUPFAM" id="SSF55073">
    <property type="entry name" value="Nucleotide cyclase"/>
    <property type="match status" value="1"/>
</dbReference>
<sequence length="908" mass="102246">MKTTRFSTVILSLVLALLTIASTILLIPAFNGAEEALQHEIKLAYERDQRALNSLIKAQFKNIEQISQELSNTYEVHQGLNKNDPDNISQVVQKLLSDVSGQHIDAIVVEDIDGSSIVTTNASMLNLKLPLAKLSKNYSPLSTWTSTQTEFEGRRFNLLRLTLPVVDEQFGQVIGKLHTYVLLNNNYWIINQFQELFGSLAISLSNSEDILDSMESQPGQLQRLRSPISMESGVLTTENNILREHYLHIGSSNVYAVRSLLPNRASLALQDAYTDNLYFATTLVVMLSIATMLILRYLITSSLHQLTSYAEHIPESGAPPPYIGGRFNEFIRVGHAIEKMLLRIREHDKQLSSIVDNSPDLIFIKDTEHRYHLVSKQMAKLVNLNPEQMVGGLDSDFWNSEQIAKVRQWDQQILSNLLPVQYEIPINTEKGSRTFLVSKFPILDDHDQPYAIGGIATDITKEKESEALIWRQANFDALTGLPNRRMFLDRVEQDIEKAQNPDLLSAVLYINLDHFKEINDSKGRDTGDLLIKGSAKRIQHCMLNSSSVARIGGDEFAVFLNNLKHINSVEEITKNLLSEMAKPFKQGKEEIYLSSSIGVAFYPGDANTAETLIQCANQAMYTAKEQGRNRRNYFTPAMQDSVQNKIALANDLRTALADNQLTVFYQPIVSLIDNSVHKAEALLRWQHPSRGFISPAVFIPVAEENGLIIDIGNWVFRQAAWQVKSWRESFQSDFQISVNKSPAQFRYEGNCMYEWFDFLHQQGLPGNAIVVEMTEGLLMDSNPIISSKLFLLSDAGMEVALDDFGTGYSSLAYLKKFDIDYLKIDQSFVKNLENDADGAALCESIIMMAHKLGIQVIAEGVETTQQYDLLRAWGCDYAQGFLFSKPIPAGEFETWVTERTVEVSPLSI</sequence>
<evidence type="ECO:0000313" key="14">
    <source>
        <dbReference type="EMBL" id="RRD01683.1"/>
    </source>
</evidence>
<evidence type="ECO:0000256" key="4">
    <source>
        <dbReference type="ARBA" id="ARBA00022679"/>
    </source>
</evidence>
<dbReference type="InterPro" id="IPR043056">
    <property type="entry name" value="LuxQ-periplasm_N"/>
</dbReference>
<keyword evidence="9" id="KW-1133">Transmembrane helix</keyword>
<feature type="domain" description="PAS" evidence="10">
    <location>
        <begin position="347"/>
        <end position="417"/>
    </location>
</feature>
<dbReference type="Pfam" id="PF00563">
    <property type="entry name" value="EAL"/>
    <property type="match status" value="1"/>
</dbReference>
<dbReference type="NCBIfam" id="TIGR00254">
    <property type="entry name" value="GGDEF"/>
    <property type="match status" value="1"/>
</dbReference>
<dbReference type="Pfam" id="PF00990">
    <property type="entry name" value="GGDEF"/>
    <property type="match status" value="1"/>
</dbReference>
<dbReference type="InterPro" id="IPR015387">
    <property type="entry name" value="LuxQ-periplasm_dom"/>
</dbReference>
<dbReference type="SMART" id="SM00267">
    <property type="entry name" value="GGDEF"/>
    <property type="match status" value="1"/>
</dbReference>
<accession>A0A3P1SZX0</accession>
<evidence type="ECO:0000256" key="7">
    <source>
        <dbReference type="ARBA" id="ARBA00022840"/>
    </source>
</evidence>
<comment type="subcellular location">
    <subcellularLocation>
        <location evidence="1">Cell inner membrane</location>
        <topology evidence="1">Multi-pass membrane protein</topology>
    </subcellularLocation>
</comment>
<protein>
    <submittedName>
        <fullName evidence="14">EAL domain-containing protein</fullName>
    </submittedName>
</protein>
<dbReference type="Proteomes" id="UP000267535">
    <property type="component" value="Unassembled WGS sequence"/>
</dbReference>
<evidence type="ECO:0000256" key="2">
    <source>
        <dbReference type="ARBA" id="ARBA00022519"/>
    </source>
</evidence>
<proteinExistence type="predicted"/>
<dbReference type="PROSITE" id="PS50883">
    <property type="entry name" value="EAL"/>
    <property type="match status" value="1"/>
</dbReference>
<dbReference type="InterPro" id="IPR001633">
    <property type="entry name" value="EAL_dom"/>
</dbReference>
<evidence type="ECO:0000313" key="15">
    <source>
        <dbReference type="Proteomes" id="UP000267535"/>
    </source>
</evidence>
<evidence type="ECO:0000256" key="6">
    <source>
        <dbReference type="ARBA" id="ARBA00022777"/>
    </source>
</evidence>
<keyword evidence="2" id="KW-1003">Cell membrane</keyword>
<dbReference type="InterPro" id="IPR035919">
    <property type="entry name" value="EAL_sf"/>
</dbReference>
<feature type="transmembrane region" description="Helical" evidence="9">
    <location>
        <begin position="277"/>
        <end position="299"/>
    </location>
</feature>
<dbReference type="GO" id="GO:0005524">
    <property type="term" value="F:ATP binding"/>
    <property type="evidence" value="ECO:0007669"/>
    <property type="project" value="UniProtKB-KW"/>
</dbReference>
<keyword evidence="15" id="KW-1185">Reference proteome</keyword>
<dbReference type="Gene3D" id="3.30.70.270">
    <property type="match status" value="1"/>
</dbReference>
<dbReference type="InterPro" id="IPR029151">
    <property type="entry name" value="Sensor-like_sf"/>
</dbReference>
<evidence type="ECO:0000259" key="13">
    <source>
        <dbReference type="PROSITE" id="PS50887"/>
    </source>
</evidence>
<dbReference type="PANTHER" id="PTHR44757">
    <property type="entry name" value="DIGUANYLATE CYCLASE DGCP"/>
    <property type="match status" value="1"/>
</dbReference>
<evidence type="ECO:0000256" key="3">
    <source>
        <dbReference type="ARBA" id="ARBA00022553"/>
    </source>
</evidence>
<dbReference type="NCBIfam" id="TIGR00229">
    <property type="entry name" value="sensory_box"/>
    <property type="match status" value="1"/>
</dbReference>
<dbReference type="CDD" id="cd01948">
    <property type="entry name" value="EAL"/>
    <property type="match status" value="1"/>
</dbReference>
<gene>
    <name evidence="14" type="ORF">EHS89_03765</name>
</gene>
<reference evidence="14 15" key="1">
    <citation type="submission" date="2018-11" db="EMBL/GenBank/DDBJ databases">
        <title>The draft genome sequence of Amphritea balenae JAMM 1525T.</title>
        <authorList>
            <person name="Fang Z."/>
            <person name="Zhang Y."/>
            <person name="Han X."/>
        </authorList>
    </citation>
    <scope>NUCLEOTIDE SEQUENCE [LARGE SCALE GENOMIC DNA]</scope>
    <source>
        <strain evidence="14 15">JAMM 1525</strain>
    </source>
</reference>
<dbReference type="SUPFAM" id="SSF55785">
    <property type="entry name" value="PYP-like sensor domain (PAS domain)"/>
    <property type="match status" value="1"/>
</dbReference>
<keyword evidence="3" id="KW-0597">Phosphoprotein</keyword>
<dbReference type="Gene3D" id="3.30.450.20">
    <property type="entry name" value="PAS domain"/>
    <property type="match status" value="1"/>
</dbReference>
<evidence type="ECO:0000256" key="8">
    <source>
        <dbReference type="ARBA" id="ARBA00023012"/>
    </source>
</evidence>
<dbReference type="PROSITE" id="PS50113">
    <property type="entry name" value="PAC"/>
    <property type="match status" value="1"/>
</dbReference>
<keyword evidence="8" id="KW-0902">Two-component regulatory system</keyword>
<evidence type="ECO:0000259" key="11">
    <source>
        <dbReference type="PROSITE" id="PS50113"/>
    </source>
</evidence>
<dbReference type="InterPro" id="IPR052155">
    <property type="entry name" value="Biofilm_reg_signaling"/>
</dbReference>
<dbReference type="GO" id="GO:0016791">
    <property type="term" value="F:phosphatase activity"/>
    <property type="evidence" value="ECO:0007669"/>
    <property type="project" value="InterPro"/>
</dbReference>
<dbReference type="InterPro" id="IPR013656">
    <property type="entry name" value="PAS_4"/>
</dbReference>
<dbReference type="InterPro" id="IPR043128">
    <property type="entry name" value="Rev_trsase/Diguanyl_cyclase"/>
</dbReference>
<dbReference type="CDD" id="cd00130">
    <property type="entry name" value="PAS"/>
    <property type="match status" value="1"/>
</dbReference>
<keyword evidence="9" id="KW-0812">Transmembrane</keyword>
<evidence type="ECO:0000259" key="12">
    <source>
        <dbReference type="PROSITE" id="PS50883"/>
    </source>
</evidence>
<feature type="domain" description="GGDEF" evidence="13">
    <location>
        <begin position="503"/>
        <end position="636"/>
    </location>
</feature>
<dbReference type="InterPro" id="IPR000700">
    <property type="entry name" value="PAS-assoc_C"/>
</dbReference>
<dbReference type="InterPro" id="IPR035965">
    <property type="entry name" value="PAS-like_dom_sf"/>
</dbReference>
<dbReference type="PROSITE" id="PS50887">
    <property type="entry name" value="GGDEF"/>
    <property type="match status" value="1"/>
</dbReference>
<dbReference type="SMART" id="SM00052">
    <property type="entry name" value="EAL"/>
    <property type="match status" value="1"/>
</dbReference>
<dbReference type="Gene3D" id="3.30.450.220">
    <property type="entry name" value="LuxQ periplasmic domain, N-terminal subdomain"/>
    <property type="match status" value="1"/>
</dbReference>
<keyword evidence="6" id="KW-0418">Kinase</keyword>
<dbReference type="Gene3D" id="3.20.20.450">
    <property type="entry name" value="EAL domain"/>
    <property type="match status" value="1"/>
</dbReference>
<dbReference type="SUPFAM" id="SSF141868">
    <property type="entry name" value="EAL domain-like"/>
    <property type="match status" value="1"/>
</dbReference>
<dbReference type="EMBL" id="RQXV01000001">
    <property type="protein sequence ID" value="RRD01683.1"/>
    <property type="molecule type" value="Genomic_DNA"/>
</dbReference>
<dbReference type="GO" id="GO:0004673">
    <property type="term" value="F:protein histidine kinase activity"/>
    <property type="evidence" value="ECO:0007669"/>
    <property type="project" value="InterPro"/>
</dbReference>
<comment type="caution">
    <text evidence="14">The sequence shown here is derived from an EMBL/GenBank/DDBJ whole genome shotgun (WGS) entry which is preliminary data.</text>
</comment>
<dbReference type="GO" id="GO:0005886">
    <property type="term" value="C:plasma membrane"/>
    <property type="evidence" value="ECO:0007669"/>
    <property type="project" value="UniProtKB-SubCell"/>
</dbReference>
<dbReference type="SUPFAM" id="SSF103190">
    <property type="entry name" value="Sensory domain-like"/>
    <property type="match status" value="1"/>
</dbReference>
<dbReference type="InterPro" id="IPR000160">
    <property type="entry name" value="GGDEF_dom"/>
</dbReference>
<feature type="domain" description="PAC" evidence="11">
    <location>
        <begin position="420"/>
        <end position="471"/>
    </location>
</feature>
<organism evidence="14 15">
    <name type="scientific">Amphritea balenae</name>
    <dbReference type="NCBI Taxonomy" id="452629"/>
    <lineage>
        <taxon>Bacteria</taxon>
        <taxon>Pseudomonadati</taxon>
        <taxon>Pseudomonadota</taxon>
        <taxon>Gammaproteobacteria</taxon>
        <taxon>Oceanospirillales</taxon>
        <taxon>Oceanospirillaceae</taxon>
        <taxon>Amphritea</taxon>
    </lineage>
</organism>
<evidence type="ECO:0000256" key="1">
    <source>
        <dbReference type="ARBA" id="ARBA00004429"/>
    </source>
</evidence>
<dbReference type="Pfam" id="PF09308">
    <property type="entry name" value="LuxQ-periplasm"/>
    <property type="match status" value="1"/>
</dbReference>
<evidence type="ECO:0000259" key="10">
    <source>
        <dbReference type="PROSITE" id="PS50112"/>
    </source>
</evidence>
<keyword evidence="4" id="KW-0808">Transferase</keyword>
<evidence type="ECO:0000256" key="5">
    <source>
        <dbReference type="ARBA" id="ARBA00022741"/>
    </source>
</evidence>
<name>A0A3P1SZX0_9GAMM</name>